<gene>
    <name evidence="5" type="ORF">C8R41DRAFT_871512</name>
</gene>
<dbReference type="Gene3D" id="3.30.70.330">
    <property type="match status" value="2"/>
</dbReference>
<keyword evidence="1 2" id="KW-0694">RNA-binding</keyword>
<evidence type="ECO:0000256" key="3">
    <source>
        <dbReference type="SAM" id="MobiDB-lite"/>
    </source>
</evidence>
<feature type="compositionally biased region" description="Polar residues" evidence="3">
    <location>
        <begin position="44"/>
        <end position="60"/>
    </location>
</feature>
<dbReference type="EMBL" id="JANVFT010000111">
    <property type="protein sequence ID" value="KAJ4466975.1"/>
    <property type="molecule type" value="Genomic_DNA"/>
</dbReference>
<feature type="compositionally biased region" description="Low complexity" evidence="3">
    <location>
        <begin position="14"/>
        <end position="27"/>
    </location>
</feature>
<evidence type="ECO:0000259" key="4">
    <source>
        <dbReference type="PROSITE" id="PS50102"/>
    </source>
</evidence>
<dbReference type="Pfam" id="PF00076">
    <property type="entry name" value="RRM_1"/>
    <property type="match status" value="2"/>
</dbReference>
<proteinExistence type="predicted"/>
<evidence type="ECO:0000256" key="2">
    <source>
        <dbReference type="PROSITE-ProRule" id="PRU00176"/>
    </source>
</evidence>
<dbReference type="PROSITE" id="PS50102">
    <property type="entry name" value="RRM"/>
    <property type="match status" value="2"/>
</dbReference>
<feature type="domain" description="RRM" evidence="4">
    <location>
        <begin position="213"/>
        <end position="296"/>
    </location>
</feature>
<accession>A0ABQ8UZH2</accession>
<dbReference type="PANTHER" id="PTHR21245">
    <property type="entry name" value="HETEROGENEOUS NUCLEAR RIBONUCLEOPROTEIN"/>
    <property type="match status" value="1"/>
</dbReference>
<dbReference type="Proteomes" id="UP001150217">
    <property type="component" value="Unassembled WGS sequence"/>
</dbReference>
<feature type="region of interest" description="Disordered" evidence="3">
    <location>
        <begin position="295"/>
        <end position="323"/>
    </location>
</feature>
<feature type="region of interest" description="Disordered" evidence="3">
    <location>
        <begin position="1"/>
        <end position="60"/>
    </location>
</feature>
<dbReference type="SUPFAM" id="SSF54928">
    <property type="entry name" value="RNA-binding domain, RBD"/>
    <property type="match status" value="1"/>
</dbReference>
<organism evidence="5 6">
    <name type="scientific">Lentinula lateritia</name>
    <dbReference type="NCBI Taxonomy" id="40482"/>
    <lineage>
        <taxon>Eukaryota</taxon>
        <taxon>Fungi</taxon>
        <taxon>Dikarya</taxon>
        <taxon>Basidiomycota</taxon>
        <taxon>Agaricomycotina</taxon>
        <taxon>Agaricomycetes</taxon>
        <taxon>Agaricomycetidae</taxon>
        <taxon>Agaricales</taxon>
        <taxon>Marasmiineae</taxon>
        <taxon>Omphalotaceae</taxon>
        <taxon>Lentinula</taxon>
    </lineage>
</organism>
<feature type="domain" description="RRM" evidence="4">
    <location>
        <begin position="75"/>
        <end position="152"/>
    </location>
</feature>
<dbReference type="InterPro" id="IPR012677">
    <property type="entry name" value="Nucleotide-bd_a/b_plait_sf"/>
</dbReference>
<dbReference type="SMART" id="SM00360">
    <property type="entry name" value="RRM"/>
    <property type="match status" value="2"/>
</dbReference>
<sequence length="323" mass="36575">MSESDNWRVKKKLPSPSTSSNSVSDNKFTYQTSPNRPREHGSGSAIQTQQRKTWNASGQRTNITHDASKAIEEGRRVYVGNMPYIAKRTDVEKLFEAYPVEHIDISIDPFTGRNLSYCFVELLTKEDAERAMERLNGQIFVGRPLKVRPGVPRGTRQNNDEENGVQDTPSQGVNRRPRRSPADFANNLAAALVFEGWERDDAEMHWKGADQGRRLYVGGLPQMTTHRAVNDAVRDIFKGYELEAISKRITPNPPRPGNNYYVFVDFVRAQDAARAVKVFNGKRALGSVLRVSHAKGNSRKVDERERWAENEEIANDEGRDTNN</sequence>
<keyword evidence="6" id="KW-1185">Reference proteome</keyword>
<dbReference type="InterPro" id="IPR000504">
    <property type="entry name" value="RRM_dom"/>
</dbReference>
<feature type="compositionally biased region" description="Basic and acidic residues" evidence="3">
    <location>
        <begin position="299"/>
        <end position="309"/>
    </location>
</feature>
<name>A0ABQ8UZH2_9AGAR</name>
<reference evidence="5" key="1">
    <citation type="submission" date="2022-08" db="EMBL/GenBank/DDBJ databases">
        <title>A Global Phylogenomic Analysis of the Shiitake Genus Lentinula.</title>
        <authorList>
            <consortium name="DOE Joint Genome Institute"/>
            <person name="Sierra-Patev S."/>
            <person name="Min B."/>
            <person name="Naranjo-Ortiz M."/>
            <person name="Looney B."/>
            <person name="Konkel Z."/>
            <person name="Slot J.C."/>
            <person name="Sakamoto Y."/>
            <person name="Steenwyk J.L."/>
            <person name="Rokas A."/>
            <person name="Carro J."/>
            <person name="Camarero S."/>
            <person name="Ferreira P."/>
            <person name="Molpeceres G."/>
            <person name="Ruiz-Duenas F.J."/>
            <person name="Serrano A."/>
            <person name="Henrissat B."/>
            <person name="Drula E."/>
            <person name="Hughes K.W."/>
            <person name="Mata J.L."/>
            <person name="Ishikawa N.K."/>
            <person name="Vargas-Isla R."/>
            <person name="Ushijima S."/>
            <person name="Smith C.A."/>
            <person name="Ahrendt S."/>
            <person name="Andreopoulos W."/>
            <person name="He G."/>
            <person name="Labutti K."/>
            <person name="Lipzen A."/>
            <person name="Ng V."/>
            <person name="Riley R."/>
            <person name="Sandor L."/>
            <person name="Barry K."/>
            <person name="Martinez A.T."/>
            <person name="Xiao Y."/>
            <person name="Gibbons J.G."/>
            <person name="Terashima K."/>
            <person name="Grigoriev I.V."/>
            <person name="Hibbett D.S."/>
        </authorList>
    </citation>
    <scope>NUCLEOTIDE SEQUENCE</scope>
    <source>
        <strain evidence="5">RHP3577 ss4</strain>
    </source>
</reference>
<protein>
    <recommendedName>
        <fullName evidence="4">RRM domain-containing protein</fullName>
    </recommendedName>
</protein>
<dbReference type="CDD" id="cd00590">
    <property type="entry name" value="RRM_SF"/>
    <property type="match status" value="2"/>
</dbReference>
<evidence type="ECO:0000313" key="6">
    <source>
        <dbReference type="Proteomes" id="UP001150217"/>
    </source>
</evidence>
<evidence type="ECO:0000256" key="1">
    <source>
        <dbReference type="ARBA" id="ARBA00022884"/>
    </source>
</evidence>
<evidence type="ECO:0000313" key="5">
    <source>
        <dbReference type="EMBL" id="KAJ4466975.1"/>
    </source>
</evidence>
<dbReference type="InterPro" id="IPR035979">
    <property type="entry name" value="RBD_domain_sf"/>
</dbReference>
<comment type="caution">
    <text evidence="5">The sequence shown here is derived from an EMBL/GenBank/DDBJ whole genome shotgun (WGS) entry which is preliminary data.</text>
</comment>
<feature type="region of interest" description="Disordered" evidence="3">
    <location>
        <begin position="146"/>
        <end position="180"/>
    </location>
</feature>